<dbReference type="InterPro" id="IPR006626">
    <property type="entry name" value="PbH1"/>
</dbReference>
<dbReference type="EMBL" id="CP000300">
    <property type="protein sequence ID" value="ABE51249.1"/>
    <property type="molecule type" value="Genomic_DNA"/>
</dbReference>
<dbReference type="KEGG" id="mbu:Mbur_0240"/>
<feature type="transmembrane region" description="Helical" evidence="1">
    <location>
        <begin position="317"/>
        <end position="337"/>
    </location>
</feature>
<dbReference type="AlphaFoldDB" id="Q12Z77"/>
<keyword evidence="1" id="KW-0472">Membrane</keyword>
<evidence type="ECO:0000256" key="1">
    <source>
        <dbReference type="SAM" id="Phobius"/>
    </source>
</evidence>
<dbReference type="RefSeq" id="WP_011498411.1">
    <property type="nucleotide sequence ID" value="NC_007955.1"/>
</dbReference>
<dbReference type="STRING" id="259564.Mbur_0240"/>
<protein>
    <recommendedName>
        <fullName evidence="2">Periplasmic copper-binding protein NosD beta helix domain-containing protein</fullName>
    </recommendedName>
</protein>
<evidence type="ECO:0000313" key="3">
    <source>
        <dbReference type="EMBL" id="ABE51249.1"/>
    </source>
</evidence>
<sequence>MNSNIYDGILVSFSNYNTINGNIVFDNPSGIAIHGSNNNIVEHNNASNNEIGISVGGDNNTPAGNIVTMNENRGIVISGSGNKLLNNVILSKIGDYGFGIFVSSGSNGNILLNNTIRNNNCNLYLDERVDNTTIRDNDISEELLGYDKIVERSRVRIEKEMENFSTDDHNSIGRKSLEFGPETFKELRNETNVITTYCRMPSFENETERRDWLGKLMVIGKGARNETEVYFHPNGSVIWTGCGINGCVEVGVLEGTDIDNSTLDEIYEIFEEQGKKVGIEEVPVAFMYDGFIVLDEEIVEESNVDPVENNNEQRSEIIPGFRIITSFLALIAVFIFAKGASR</sequence>
<dbReference type="NCBIfam" id="TIGR03804">
    <property type="entry name" value="para_beta_helix"/>
    <property type="match status" value="1"/>
</dbReference>
<dbReference type="Pfam" id="PF05048">
    <property type="entry name" value="NosD"/>
    <property type="match status" value="1"/>
</dbReference>
<dbReference type="InterPro" id="IPR007742">
    <property type="entry name" value="NosD_dom"/>
</dbReference>
<reference evidence="4" key="1">
    <citation type="journal article" date="2009" name="ISME J.">
        <title>The genome sequence of the psychrophilic archaeon, Methanococcoides burtonii: the role of genome evolution in cold adaptation.</title>
        <authorList>
            <person name="Allen M.A."/>
            <person name="Lauro F.M."/>
            <person name="Williams T.J."/>
            <person name="Burg D."/>
            <person name="Siddiqui K.S."/>
            <person name="De Francisci D."/>
            <person name="Chong K.W."/>
            <person name="Pilak O."/>
            <person name="Chew H.H."/>
            <person name="De Maere M.Z."/>
            <person name="Ting L."/>
            <person name="Katrib M."/>
            <person name="Ng C."/>
            <person name="Sowers K.R."/>
            <person name="Galperin M.Y."/>
            <person name="Anderson I.J."/>
            <person name="Ivanova N."/>
            <person name="Dalin E."/>
            <person name="Martinez M."/>
            <person name="Lapidus A."/>
            <person name="Hauser L."/>
            <person name="Land M."/>
            <person name="Thomas T."/>
            <person name="Cavicchioli R."/>
        </authorList>
    </citation>
    <scope>NUCLEOTIDE SEQUENCE [LARGE SCALE GENOMIC DNA]</scope>
    <source>
        <strain evidence="4">DSM 6242 / NBRC 107633 / OCM 468 / ACE-M</strain>
    </source>
</reference>
<dbReference type="Proteomes" id="UP000001979">
    <property type="component" value="Chromosome"/>
</dbReference>
<dbReference type="InterPro" id="IPR012334">
    <property type="entry name" value="Pectin_lyas_fold"/>
</dbReference>
<accession>Q12Z77</accession>
<keyword evidence="1" id="KW-1133">Transmembrane helix</keyword>
<dbReference type="SUPFAM" id="SSF51126">
    <property type="entry name" value="Pectin lyase-like"/>
    <property type="match status" value="1"/>
</dbReference>
<dbReference type="HOGENOM" id="CLU_810404_0_0_2"/>
<gene>
    <name evidence="3" type="ordered locus">Mbur_0240</name>
</gene>
<evidence type="ECO:0000313" key="4">
    <source>
        <dbReference type="Proteomes" id="UP000001979"/>
    </source>
</evidence>
<dbReference type="Gene3D" id="2.160.20.10">
    <property type="entry name" value="Single-stranded right-handed beta-helix, Pectin lyase-like"/>
    <property type="match status" value="1"/>
</dbReference>
<dbReference type="OrthoDB" id="133247at2157"/>
<proteinExistence type="predicted"/>
<dbReference type="InterPro" id="IPR011050">
    <property type="entry name" value="Pectin_lyase_fold/virulence"/>
</dbReference>
<dbReference type="InterPro" id="IPR022441">
    <property type="entry name" value="Para_beta_helix_rpt-2"/>
</dbReference>
<dbReference type="SMART" id="SM00710">
    <property type="entry name" value="PbH1"/>
    <property type="match status" value="4"/>
</dbReference>
<keyword evidence="1" id="KW-0812">Transmembrane</keyword>
<keyword evidence="4" id="KW-1185">Reference proteome</keyword>
<organism evidence="3 4">
    <name type="scientific">Methanococcoides burtonii (strain DSM 6242 / NBRC 107633 / OCM 468 / ACE-M)</name>
    <dbReference type="NCBI Taxonomy" id="259564"/>
    <lineage>
        <taxon>Archaea</taxon>
        <taxon>Methanobacteriati</taxon>
        <taxon>Methanobacteriota</taxon>
        <taxon>Stenosarchaea group</taxon>
        <taxon>Methanomicrobia</taxon>
        <taxon>Methanosarcinales</taxon>
        <taxon>Methanosarcinaceae</taxon>
        <taxon>Methanococcoides</taxon>
    </lineage>
</organism>
<name>Q12Z77_METBU</name>
<dbReference type="GeneID" id="3997602"/>
<evidence type="ECO:0000259" key="2">
    <source>
        <dbReference type="Pfam" id="PF05048"/>
    </source>
</evidence>
<feature type="domain" description="Periplasmic copper-binding protein NosD beta helix" evidence="2">
    <location>
        <begin position="3"/>
        <end position="131"/>
    </location>
</feature>